<name>A0ABD3HPY0_9MARC</name>
<reference evidence="1 2" key="1">
    <citation type="submission" date="2024-09" db="EMBL/GenBank/DDBJ databases">
        <title>Chromosome-scale assembly of Riccia sorocarpa.</title>
        <authorList>
            <person name="Paukszto L."/>
        </authorList>
    </citation>
    <scope>NUCLEOTIDE SEQUENCE [LARGE SCALE GENOMIC DNA]</scope>
    <source>
        <strain evidence="1">LP-2024</strain>
        <tissue evidence="1">Aerial parts of the thallus</tissue>
    </source>
</reference>
<keyword evidence="2" id="KW-1185">Reference proteome</keyword>
<sequence>MLAGWKLGRASLRVNLEGVHLASDLKMEVIHQLGVTLHGPKDKSWQAVMRRVRTMRIRDLQELKGVPMMRLITADYTGALPDVGSGGTPLLVTHESGMKGNDKTRIQRTSKVQRKLGLQLGRRATGEEEVRDTSLITTVEKLLKPAYSALLIVFISFSRVSWQDRCREVFEKERSVTPIHVILQEADRNVASIKRKVKAKEATAKLDTAAK</sequence>
<evidence type="ECO:0000313" key="2">
    <source>
        <dbReference type="Proteomes" id="UP001633002"/>
    </source>
</evidence>
<dbReference type="Proteomes" id="UP001633002">
    <property type="component" value="Unassembled WGS sequence"/>
</dbReference>
<dbReference type="AlphaFoldDB" id="A0ABD3HPY0"/>
<proteinExistence type="predicted"/>
<evidence type="ECO:0000313" key="1">
    <source>
        <dbReference type="EMBL" id="KAL3692384.1"/>
    </source>
</evidence>
<comment type="caution">
    <text evidence="1">The sequence shown here is derived from an EMBL/GenBank/DDBJ whole genome shotgun (WGS) entry which is preliminary data.</text>
</comment>
<protein>
    <submittedName>
        <fullName evidence="1">Uncharacterized protein</fullName>
    </submittedName>
</protein>
<dbReference type="EMBL" id="JBJQOH010000003">
    <property type="protein sequence ID" value="KAL3692384.1"/>
    <property type="molecule type" value="Genomic_DNA"/>
</dbReference>
<accession>A0ABD3HPY0</accession>
<organism evidence="1 2">
    <name type="scientific">Riccia sorocarpa</name>
    <dbReference type="NCBI Taxonomy" id="122646"/>
    <lineage>
        <taxon>Eukaryota</taxon>
        <taxon>Viridiplantae</taxon>
        <taxon>Streptophyta</taxon>
        <taxon>Embryophyta</taxon>
        <taxon>Marchantiophyta</taxon>
        <taxon>Marchantiopsida</taxon>
        <taxon>Marchantiidae</taxon>
        <taxon>Marchantiales</taxon>
        <taxon>Ricciaceae</taxon>
        <taxon>Riccia</taxon>
    </lineage>
</organism>
<gene>
    <name evidence="1" type="ORF">R1sor_006035</name>
</gene>